<dbReference type="GeneID" id="30510709"/>
<evidence type="ECO:0000256" key="3">
    <source>
        <dbReference type="ARBA" id="ARBA00023274"/>
    </source>
</evidence>
<dbReference type="GO" id="GO:0006412">
    <property type="term" value="P:translation"/>
    <property type="evidence" value="ECO:0007669"/>
    <property type="project" value="InterPro"/>
</dbReference>
<accession>A0A1J0RDB3</accession>
<dbReference type="GO" id="GO:0005840">
    <property type="term" value="C:ribosome"/>
    <property type="evidence" value="ECO:0007669"/>
    <property type="project" value="UniProtKB-KW"/>
</dbReference>
<keyword evidence="4" id="KW-0496">Mitochondrion</keyword>
<dbReference type="InterPro" id="IPR000630">
    <property type="entry name" value="Ribosomal_uS8"/>
</dbReference>
<gene>
    <name evidence="4" type="primary">rps8</name>
    <name evidence="4" type="ORF">BGL49_033</name>
</gene>
<comment type="similarity">
    <text evidence="1">Belongs to the universal ribosomal protein uS8 family.</text>
</comment>
<dbReference type="GO" id="GO:0003735">
    <property type="term" value="F:structural constituent of ribosome"/>
    <property type="evidence" value="ECO:0007669"/>
    <property type="project" value="InterPro"/>
</dbReference>
<dbReference type="InterPro" id="IPR035987">
    <property type="entry name" value="Ribosomal_uS8_sf"/>
</dbReference>
<reference evidence="4" key="1">
    <citation type="submission" date="2016-10" db="EMBL/GenBank/DDBJ databases">
        <title>Complete mitochondrial genome of the freshwater diatom Asterionella formosa.</title>
        <authorList>
            <person name="Villain A."/>
            <person name="Kojadinovic M."/>
            <person name="Puppo C."/>
            <person name="Prioretti L."/>
            <person name="Hubert P."/>
            <person name="Zhang Y."/>
            <person name="Gregori G."/>
            <person name="Roulet A."/>
            <person name="Roques C."/>
            <person name="Claverie J.-M."/>
            <person name="Gontero B."/>
            <person name="Blanc G."/>
        </authorList>
    </citation>
    <scope>NUCLEOTIDE SEQUENCE</scope>
    <source>
        <strain evidence="4">BGM1</strain>
    </source>
</reference>
<dbReference type="GO" id="GO:1990904">
    <property type="term" value="C:ribonucleoprotein complex"/>
    <property type="evidence" value="ECO:0007669"/>
    <property type="project" value="UniProtKB-KW"/>
</dbReference>
<keyword evidence="3" id="KW-0687">Ribonucleoprotein</keyword>
<dbReference type="Gene3D" id="3.30.1370.30">
    <property type="match status" value="1"/>
</dbReference>
<dbReference type="Gene3D" id="3.30.1490.10">
    <property type="match status" value="1"/>
</dbReference>
<sequence length="125" mass="14460">MKTYLYNMFATIQNGQIIKRSFVIQKKTKISESFLNVLWDSGFISGYKNSRKKLKIFLKYDNGIPVIKSFKTISKPSKKKYYSIKQIWKIDSSKTFLIISTSKGLKSLFECKKEKLGGEPVVTIN</sequence>
<dbReference type="EMBL" id="KY021079">
    <property type="protein sequence ID" value="APD75833.1"/>
    <property type="molecule type" value="Genomic_DNA"/>
</dbReference>
<name>A0A1J0RDB3_9STRA</name>
<protein>
    <submittedName>
        <fullName evidence="4">Ribosomal protein S8</fullName>
    </submittedName>
</protein>
<dbReference type="RefSeq" id="YP_009326072.1">
    <property type="nucleotide sequence ID" value="NC_032029.1"/>
</dbReference>
<evidence type="ECO:0000313" key="4">
    <source>
        <dbReference type="EMBL" id="APD75833.1"/>
    </source>
</evidence>
<geneLocation type="mitochondrion" evidence="4"/>
<organism evidence="4">
    <name type="scientific">Asterionella formosa</name>
    <dbReference type="NCBI Taxonomy" id="210441"/>
    <lineage>
        <taxon>Eukaryota</taxon>
        <taxon>Sar</taxon>
        <taxon>Stramenopiles</taxon>
        <taxon>Ochrophyta</taxon>
        <taxon>Bacillariophyta</taxon>
        <taxon>Fragilariophyceae</taxon>
        <taxon>Fragilariophycidae</taxon>
        <taxon>Fragilariales</taxon>
        <taxon>Fragilariaceae</taxon>
        <taxon>Asterionella</taxon>
    </lineage>
</organism>
<dbReference type="SUPFAM" id="SSF56047">
    <property type="entry name" value="Ribosomal protein S8"/>
    <property type="match status" value="1"/>
</dbReference>
<evidence type="ECO:0000256" key="1">
    <source>
        <dbReference type="ARBA" id="ARBA00006471"/>
    </source>
</evidence>
<dbReference type="Pfam" id="PF00410">
    <property type="entry name" value="Ribosomal_S8"/>
    <property type="match status" value="1"/>
</dbReference>
<evidence type="ECO:0000256" key="2">
    <source>
        <dbReference type="ARBA" id="ARBA00022980"/>
    </source>
</evidence>
<keyword evidence="2 4" id="KW-0689">Ribosomal protein</keyword>
<dbReference type="AlphaFoldDB" id="A0A1J0RDB3"/>
<proteinExistence type="inferred from homology"/>